<sequence>MLIIAGHVTIDPTQRDTYIAAHHDLIRRARHAPGCLDGAITPDPNDPTRIYVYERWETRDQLTTWRDTCDAPHTGIPIDATHVREYTIAAERPVF</sequence>
<dbReference type="AlphaFoldDB" id="A0A0N9I6S2"/>
<protein>
    <submittedName>
        <fullName evidence="2">Antibiotic biosynthesis monooxygenase</fullName>
    </submittedName>
</protein>
<evidence type="ECO:0000313" key="3">
    <source>
        <dbReference type="Proteomes" id="UP000063699"/>
    </source>
</evidence>
<dbReference type="Proteomes" id="UP000063699">
    <property type="component" value="Chromosome"/>
</dbReference>
<dbReference type="PROSITE" id="PS51725">
    <property type="entry name" value="ABM"/>
    <property type="match status" value="1"/>
</dbReference>
<dbReference type="GO" id="GO:0004497">
    <property type="term" value="F:monooxygenase activity"/>
    <property type="evidence" value="ECO:0007669"/>
    <property type="project" value="UniProtKB-KW"/>
</dbReference>
<feature type="domain" description="ABM" evidence="1">
    <location>
        <begin position="2"/>
        <end position="95"/>
    </location>
</feature>
<dbReference type="EMBL" id="CP012752">
    <property type="protein sequence ID" value="ALG10162.1"/>
    <property type="molecule type" value="Genomic_DNA"/>
</dbReference>
<keyword evidence="2" id="KW-0560">Oxidoreductase</keyword>
<dbReference type="KEGG" id="kphy:AOZ06_27610"/>
<name>A0A0N9I6S2_9PSEU</name>
<evidence type="ECO:0000313" key="2">
    <source>
        <dbReference type="EMBL" id="ALG10162.1"/>
    </source>
</evidence>
<dbReference type="Pfam" id="PF03992">
    <property type="entry name" value="ABM"/>
    <property type="match status" value="1"/>
</dbReference>
<organism evidence="2 3">
    <name type="scientific">Kibdelosporangium phytohabitans</name>
    <dbReference type="NCBI Taxonomy" id="860235"/>
    <lineage>
        <taxon>Bacteria</taxon>
        <taxon>Bacillati</taxon>
        <taxon>Actinomycetota</taxon>
        <taxon>Actinomycetes</taxon>
        <taxon>Pseudonocardiales</taxon>
        <taxon>Pseudonocardiaceae</taxon>
        <taxon>Kibdelosporangium</taxon>
    </lineage>
</organism>
<proteinExistence type="predicted"/>
<dbReference type="InterPro" id="IPR007138">
    <property type="entry name" value="ABM_dom"/>
</dbReference>
<evidence type="ECO:0000259" key="1">
    <source>
        <dbReference type="PROSITE" id="PS51725"/>
    </source>
</evidence>
<accession>A0A0N9I6S2</accession>
<dbReference type="RefSeq" id="WP_054292065.1">
    <property type="nucleotide sequence ID" value="NZ_CP012752.1"/>
</dbReference>
<keyword evidence="3" id="KW-1185">Reference proteome</keyword>
<dbReference type="STRING" id="860235.AOZ06_27610"/>
<dbReference type="InterPro" id="IPR011008">
    <property type="entry name" value="Dimeric_a/b-barrel"/>
</dbReference>
<gene>
    <name evidence="2" type="ORF">AOZ06_27610</name>
</gene>
<keyword evidence="2" id="KW-0503">Monooxygenase</keyword>
<reference evidence="2 3" key="1">
    <citation type="submission" date="2015-07" db="EMBL/GenBank/DDBJ databases">
        <title>Genome sequencing of Kibdelosporangium phytohabitans.</title>
        <authorList>
            <person name="Qin S."/>
            <person name="Xing K."/>
        </authorList>
    </citation>
    <scope>NUCLEOTIDE SEQUENCE [LARGE SCALE GENOMIC DNA]</scope>
    <source>
        <strain evidence="2 3">KLBMP1111</strain>
    </source>
</reference>
<dbReference type="Gene3D" id="3.30.70.100">
    <property type="match status" value="1"/>
</dbReference>
<dbReference type="OrthoDB" id="287932at2"/>
<dbReference type="SUPFAM" id="SSF54909">
    <property type="entry name" value="Dimeric alpha+beta barrel"/>
    <property type="match status" value="1"/>
</dbReference>